<dbReference type="InterPro" id="IPR003010">
    <property type="entry name" value="C-N_Hydrolase"/>
</dbReference>
<dbReference type="AlphaFoldDB" id="A0A1B0ALC7"/>
<dbReference type="Pfam" id="PF00795">
    <property type="entry name" value="CN_hydrolase"/>
    <property type="match status" value="1"/>
</dbReference>
<dbReference type="GO" id="GO:0005739">
    <property type="term" value="C:mitochondrion"/>
    <property type="evidence" value="ECO:0007669"/>
    <property type="project" value="TreeGrafter"/>
</dbReference>
<proteinExistence type="predicted"/>
<dbReference type="VEuPathDB" id="VectorBase:GPPI000725"/>
<keyword evidence="7" id="KW-1185">Reference proteome</keyword>
<organism evidence="6 7">
    <name type="scientific">Glossina palpalis gambiensis</name>
    <dbReference type="NCBI Taxonomy" id="67801"/>
    <lineage>
        <taxon>Eukaryota</taxon>
        <taxon>Metazoa</taxon>
        <taxon>Ecdysozoa</taxon>
        <taxon>Arthropoda</taxon>
        <taxon>Hexapoda</taxon>
        <taxon>Insecta</taxon>
        <taxon>Pterygota</taxon>
        <taxon>Neoptera</taxon>
        <taxon>Endopterygota</taxon>
        <taxon>Diptera</taxon>
        <taxon>Brachycera</taxon>
        <taxon>Muscomorpha</taxon>
        <taxon>Hippoboscoidea</taxon>
        <taxon>Glossinidae</taxon>
        <taxon>Glossina</taxon>
    </lineage>
</organism>
<sequence>MLIYPSAFCICQGPMHWELLQRARASDNQLFVATCSPARDNKSGYVAYGHSMIVDPWGRVQREAGATRQLIIDDIGKSHPPASYNI</sequence>
<dbReference type="GO" id="GO:0050152">
    <property type="term" value="F:omega-amidase activity"/>
    <property type="evidence" value="ECO:0007669"/>
    <property type="project" value="UniProtKB-EC"/>
</dbReference>
<dbReference type="GO" id="GO:0006541">
    <property type="term" value="P:glutamine metabolic process"/>
    <property type="evidence" value="ECO:0007669"/>
    <property type="project" value="TreeGrafter"/>
</dbReference>
<dbReference type="EMBL" id="JXJN01030897">
    <property type="status" value="NOT_ANNOTATED_CDS"/>
    <property type="molecule type" value="Genomic_DNA"/>
</dbReference>
<protein>
    <recommendedName>
        <fullName evidence="2">omega-amidase</fullName>
        <ecNumber evidence="2">3.5.1.3</ecNumber>
    </recommendedName>
    <alternativeName>
        <fullName evidence="3">Nitrilase homolog 2</fullName>
    </alternativeName>
</protein>
<evidence type="ECO:0000256" key="1">
    <source>
        <dbReference type="ARBA" id="ARBA00036637"/>
    </source>
</evidence>
<dbReference type="EC" id="3.5.1.3" evidence="2"/>
<dbReference type="PROSITE" id="PS50263">
    <property type="entry name" value="CN_HYDROLASE"/>
    <property type="match status" value="1"/>
</dbReference>
<dbReference type="InterPro" id="IPR036526">
    <property type="entry name" value="C-N_Hydrolase_sf"/>
</dbReference>
<comment type="catalytic activity">
    <reaction evidence="4">
        <text>2-oxosuccinamate + H2O = oxaloacetate + NH4(+)</text>
        <dbReference type="Rhea" id="RHEA:59412"/>
        <dbReference type="ChEBI" id="CHEBI:15377"/>
        <dbReference type="ChEBI" id="CHEBI:16452"/>
        <dbReference type="ChEBI" id="CHEBI:28938"/>
        <dbReference type="ChEBI" id="CHEBI:57735"/>
        <dbReference type="EC" id="3.5.1.3"/>
    </reaction>
    <physiologicalReaction direction="left-to-right" evidence="4">
        <dbReference type="Rhea" id="RHEA:59413"/>
    </physiologicalReaction>
</comment>
<evidence type="ECO:0000313" key="7">
    <source>
        <dbReference type="Proteomes" id="UP000092460"/>
    </source>
</evidence>
<evidence type="ECO:0000256" key="3">
    <source>
        <dbReference type="ARBA" id="ARBA00041576"/>
    </source>
</evidence>
<accession>A0A1B0ALC7</accession>
<dbReference type="GO" id="GO:0006528">
    <property type="term" value="P:asparagine metabolic process"/>
    <property type="evidence" value="ECO:0007669"/>
    <property type="project" value="TreeGrafter"/>
</dbReference>
<dbReference type="GO" id="GO:0006107">
    <property type="term" value="P:oxaloacetate metabolic process"/>
    <property type="evidence" value="ECO:0007669"/>
    <property type="project" value="TreeGrafter"/>
</dbReference>
<comment type="catalytic activity">
    <reaction evidence="1">
        <text>2-oxoglutaramate + H2O = 2-oxoglutarate + NH4(+)</text>
        <dbReference type="Rhea" id="RHEA:32963"/>
        <dbReference type="ChEBI" id="CHEBI:15377"/>
        <dbReference type="ChEBI" id="CHEBI:16769"/>
        <dbReference type="ChEBI" id="CHEBI:16810"/>
        <dbReference type="ChEBI" id="CHEBI:28938"/>
        <dbReference type="EC" id="3.5.1.3"/>
    </reaction>
    <physiologicalReaction direction="left-to-right" evidence="1">
        <dbReference type="Rhea" id="RHEA:32964"/>
    </physiologicalReaction>
</comment>
<name>A0A1B0ALC7_9MUSC</name>
<evidence type="ECO:0000256" key="2">
    <source>
        <dbReference type="ARBA" id="ARBA00039118"/>
    </source>
</evidence>
<dbReference type="Proteomes" id="UP000092460">
    <property type="component" value="Unassembled WGS sequence"/>
</dbReference>
<evidence type="ECO:0000256" key="4">
    <source>
        <dbReference type="ARBA" id="ARBA00048745"/>
    </source>
</evidence>
<dbReference type="PANTHER" id="PTHR23088">
    <property type="entry name" value="NITRILASE-RELATED"/>
    <property type="match status" value="1"/>
</dbReference>
<dbReference type="SUPFAM" id="SSF56317">
    <property type="entry name" value="Carbon-nitrogen hydrolase"/>
    <property type="match status" value="1"/>
</dbReference>
<dbReference type="EnsemblMetazoa" id="GPPI000725-RA">
    <property type="protein sequence ID" value="GPPI000725-PA"/>
    <property type="gene ID" value="GPPI000725"/>
</dbReference>
<evidence type="ECO:0000313" key="6">
    <source>
        <dbReference type="EnsemblMetazoa" id="GPPI000725-PA"/>
    </source>
</evidence>
<reference evidence="6" key="2">
    <citation type="submission" date="2020-05" db="UniProtKB">
        <authorList>
            <consortium name="EnsemblMetazoa"/>
        </authorList>
    </citation>
    <scope>IDENTIFICATION</scope>
    <source>
        <strain evidence="6">IAEA</strain>
    </source>
</reference>
<reference evidence="7" key="1">
    <citation type="submission" date="2015-01" db="EMBL/GenBank/DDBJ databases">
        <authorList>
            <person name="Aksoy S."/>
            <person name="Warren W."/>
            <person name="Wilson R.K."/>
        </authorList>
    </citation>
    <scope>NUCLEOTIDE SEQUENCE [LARGE SCALE GENOMIC DNA]</scope>
    <source>
        <strain evidence="7">IAEA</strain>
    </source>
</reference>
<dbReference type="STRING" id="67801.A0A1B0ALC7"/>
<dbReference type="PANTHER" id="PTHR23088:SF30">
    <property type="entry name" value="OMEGA-AMIDASE NIT2"/>
    <property type="match status" value="1"/>
</dbReference>
<dbReference type="Gene3D" id="3.60.110.10">
    <property type="entry name" value="Carbon-nitrogen hydrolase"/>
    <property type="match status" value="1"/>
</dbReference>
<feature type="domain" description="CN hydrolase" evidence="5">
    <location>
        <begin position="1"/>
        <end position="77"/>
    </location>
</feature>
<evidence type="ECO:0000259" key="5">
    <source>
        <dbReference type="PROSITE" id="PS50263"/>
    </source>
</evidence>